<accession>A0AAP5AGK0</accession>
<dbReference type="Proteomes" id="UP001226084">
    <property type="component" value="Unassembled WGS sequence"/>
</dbReference>
<dbReference type="EMBL" id="JAUTAS010000001">
    <property type="protein sequence ID" value="MDQ1108374.1"/>
    <property type="molecule type" value="Genomic_DNA"/>
</dbReference>
<dbReference type="AlphaFoldDB" id="A0AAP5AGK0"/>
<protein>
    <submittedName>
        <fullName evidence="1">Prophage regulatory protein</fullName>
    </submittedName>
</protein>
<name>A0AAP5AGK0_9GAMM</name>
<reference evidence="1" key="1">
    <citation type="submission" date="2023-07" db="EMBL/GenBank/DDBJ databases">
        <title>Functional and genomic diversity of the sorghum phyllosphere microbiome.</title>
        <authorList>
            <person name="Shade A."/>
        </authorList>
    </citation>
    <scope>NUCLEOTIDE SEQUENCE</scope>
    <source>
        <strain evidence="1">SORGH_AS_0457</strain>
    </source>
</reference>
<sequence>MPQLPTTGYLRLRQIIGDPRRGVPALIPVSRSTWWAGVKDGRYPQPTRSLGTRITAWSVEDIRSLIATTSNAVTP</sequence>
<comment type="caution">
    <text evidence="1">The sequence shown here is derived from an EMBL/GenBank/DDBJ whole genome shotgun (WGS) entry which is preliminary data.</text>
</comment>
<organism evidence="1 2">
    <name type="scientific">Stenotrophomonas rhizophila</name>
    <dbReference type="NCBI Taxonomy" id="216778"/>
    <lineage>
        <taxon>Bacteria</taxon>
        <taxon>Pseudomonadati</taxon>
        <taxon>Pseudomonadota</taxon>
        <taxon>Gammaproteobacteria</taxon>
        <taxon>Lysobacterales</taxon>
        <taxon>Lysobacteraceae</taxon>
        <taxon>Stenotrophomonas</taxon>
    </lineage>
</organism>
<evidence type="ECO:0000313" key="2">
    <source>
        <dbReference type="Proteomes" id="UP001226084"/>
    </source>
</evidence>
<proteinExistence type="predicted"/>
<evidence type="ECO:0000313" key="1">
    <source>
        <dbReference type="EMBL" id="MDQ1108374.1"/>
    </source>
</evidence>
<gene>
    <name evidence="1" type="ORF">QE424_001533</name>
</gene>